<reference evidence="8" key="3">
    <citation type="submission" date="2022-09" db="EMBL/GenBank/DDBJ databases">
        <title>Complete genome sequence of Vulcanisaeta souniana.</title>
        <authorList>
            <person name="Kato S."/>
            <person name="Itoh T."/>
            <person name="Ohkuma M."/>
        </authorList>
    </citation>
    <scope>NUCLEOTIDE SEQUENCE [LARGE SCALE GENOMIC DNA]</scope>
    <source>
        <strain evidence="8">JCM 11219</strain>
    </source>
</reference>
<dbReference type="InterPro" id="IPR000649">
    <property type="entry name" value="IF-2B-related"/>
</dbReference>
<evidence type="ECO:0000256" key="4">
    <source>
        <dbReference type="RuleBase" id="RU003814"/>
    </source>
</evidence>
<proteinExistence type="inferred from homology"/>
<dbReference type="PANTHER" id="PTHR45860">
    <property type="entry name" value="TRANSLATION INITIATION FACTOR EIF-2B SUBUNIT ALPHA"/>
    <property type="match status" value="1"/>
</dbReference>
<evidence type="ECO:0000313" key="6">
    <source>
        <dbReference type="EMBL" id="GGI85546.1"/>
    </source>
</evidence>
<organism evidence="6 7">
    <name type="scientific">Vulcanisaeta souniana JCM 11219</name>
    <dbReference type="NCBI Taxonomy" id="1293586"/>
    <lineage>
        <taxon>Archaea</taxon>
        <taxon>Thermoproteota</taxon>
        <taxon>Thermoprotei</taxon>
        <taxon>Thermoproteales</taxon>
        <taxon>Thermoproteaceae</taxon>
        <taxon>Vulcanisaeta</taxon>
    </lineage>
</organism>
<dbReference type="InterPro" id="IPR027363">
    <property type="entry name" value="M1Pi_N"/>
</dbReference>
<dbReference type="Pfam" id="PF01008">
    <property type="entry name" value="IF-2B"/>
    <property type="match status" value="1"/>
</dbReference>
<dbReference type="EMBL" id="BMNM01000013">
    <property type="protein sequence ID" value="GGI85546.1"/>
    <property type="molecule type" value="Genomic_DNA"/>
</dbReference>
<evidence type="ECO:0000313" key="5">
    <source>
        <dbReference type="EMBL" id="BDR92913.1"/>
    </source>
</evidence>
<evidence type="ECO:0000256" key="2">
    <source>
        <dbReference type="ARBA" id="ARBA00022540"/>
    </source>
</evidence>
<dbReference type="OrthoDB" id="27639at2157"/>
<dbReference type="GO" id="GO:0003743">
    <property type="term" value="F:translation initiation factor activity"/>
    <property type="evidence" value="ECO:0007669"/>
    <property type="project" value="UniProtKB-KW"/>
</dbReference>
<dbReference type="Gene3D" id="3.40.50.10470">
    <property type="entry name" value="Translation initiation factor eif-2b, domain 2"/>
    <property type="match status" value="1"/>
</dbReference>
<keyword evidence="3" id="KW-0648">Protein biosynthesis</keyword>
<sequence>MSIDSILSELRKDQVHGASWYFLKGIELLEIALGKKLGKEEIRSLLNEIRNIRPGMASLLNLTQVIDQSLSLDLDLGMIISRLKETHEKALENLSKQLDRFPVMCGSGVMTISYSSAVRVALSKWGRCIDGLYIMESRPGDEITQAIKDYSNRVGSVIPIPDSAIASFMNKVNYVIVGADGLYSDGYFLNKVGTETLLIVARKFDVNTIVVAESYKAVTGGINDVYAISVEIGGLSARVPLFDKVPLDLVDHLITDFEIIKKPKPSNIEDLREHFINNVLRVGER</sequence>
<dbReference type="Proteomes" id="UP000657075">
    <property type="component" value="Unassembled WGS sequence"/>
</dbReference>
<protein>
    <submittedName>
        <fullName evidence="6">Translation initiation factor aIF-2B subunit</fullName>
    </submittedName>
</protein>
<evidence type="ECO:0000313" key="7">
    <source>
        <dbReference type="Proteomes" id="UP000657075"/>
    </source>
</evidence>
<keyword evidence="2 6" id="KW-0396">Initiation factor</keyword>
<evidence type="ECO:0000256" key="3">
    <source>
        <dbReference type="ARBA" id="ARBA00022917"/>
    </source>
</evidence>
<gene>
    <name evidence="6" type="ORF">GCM10007112_23280</name>
    <name evidence="5" type="ORF">Vsou_20060</name>
</gene>
<dbReference type="InterPro" id="IPR042529">
    <property type="entry name" value="IF_2B-like_C"/>
</dbReference>
<comment type="similarity">
    <text evidence="1 4">Belongs to the eIF-2B alpha/beta/delta subunits family.</text>
</comment>
<name>A0A830EA08_9CREN</name>
<accession>A0A830EA08</accession>
<dbReference type="EMBL" id="AP026830">
    <property type="protein sequence ID" value="BDR92913.1"/>
    <property type="molecule type" value="Genomic_DNA"/>
</dbReference>
<dbReference type="GeneID" id="76207546"/>
<reference evidence="5" key="4">
    <citation type="journal article" date="2023" name="Microbiol. Resour. Announc.">
        <title>Complete Genome Sequence of Vulcanisaeta souniana Strain IC-059, a Hyperthermophilic Archaeon Isolated from Hot Spring Water in Japan.</title>
        <authorList>
            <person name="Kato S."/>
            <person name="Itoh T."/>
            <person name="Wu L."/>
            <person name="Ma J."/>
            <person name="Ohkuma M."/>
        </authorList>
    </citation>
    <scope>NUCLEOTIDE SEQUENCE</scope>
    <source>
        <strain evidence="5">JCM 11219</strain>
    </source>
</reference>
<dbReference type="RefSeq" id="WP_188604078.1">
    <property type="nucleotide sequence ID" value="NZ_AP026830.1"/>
</dbReference>
<dbReference type="InterPro" id="IPR051501">
    <property type="entry name" value="eIF2B_alpha/beta/delta"/>
</dbReference>
<dbReference type="AlphaFoldDB" id="A0A830EA08"/>
<keyword evidence="8" id="KW-1185">Reference proteome</keyword>
<reference evidence="6" key="1">
    <citation type="journal article" date="2014" name="Int. J. Syst. Evol. Microbiol.">
        <title>Complete genome sequence of Corynebacterium casei LMG S-19264T (=DSM 44701T), isolated from a smear-ripened cheese.</title>
        <authorList>
            <consortium name="US DOE Joint Genome Institute (JGI-PGF)"/>
            <person name="Walter F."/>
            <person name="Albersmeier A."/>
            <person name="Kalinowski J."/>
            <person name="Ruckert C."/>
        </authorList>
    </citation>
    <scope>NUCLEOTIDE SEQUENCE</scope>
    <source>
        <strain evidence="6">JCM 11219</strain>
    </source>
</reference>
<reference evidence="6" key="2">
    <citation type="submission" date="2020-09" db="EMBL/GenBank/DDBJ databases">
        <authorList>
            <person name="Sun Q."/>
            <person name="Ohkuma M."/>
        </authorList>
    </citation>
    <scope>NUCLEOTIDE SEQUENCE</scope>
    <source>
        <strain evidence="6">JCM 11219</strain>
    </source>
</reference>
<dbReference type="Gene3D" id="1.20.120.420">
    <property type="entry name" value="translation initiation factor eif-2b, domain 1"/>
    <property type="match status" value="1"/>
</dbReference>
<dbReference type="Proteomes" id="UP001060771">
    <property type="component" value="Chromosome"/>
</dbReference>
<dbReference type="InterPro" id="IPR037171">
    <property type="entry name" value="NagB/RpiA_transferase-like"/>
</dbReference>
<evidence type="ECO:0000313" key="8">
    <source>
        <dbReference type="Proteomes" id="UP001060771"/>
    </source>
</evidence>
<evidence type="ECO:0000256" key="1">
    <source>
        <dbReference type="ARBA" id="ARBA00007251"/>
    </source>
</evidence>
<dbReference type="PANTHER" id="PTHR45860:SF1">
    <property type="entry name" value="TRANSLATION INITIATION FACTOR EIF-2B SUBUNIT ALPHA"/>
    <property type="match status" value="1"/>
</dbReference>
<dbReference type="SUPFAM" id="SSF100950">
    <property type="entry name" value="NagB/RpiA/CoA transferase-like"/>
    <property type="match status" value="1"/>
</dbReference>